<keyword evidence="1" id="KW-1133">Transmembrane helix</keyword>
<organism evidence="2 3">
    <name type="scientific">Rothia kristinae</name>
    <dbReference type="NCBI Taxonomy" id="37923"/>
    <lineage>
        <taxon>Bacteria</taxon>
        <taxon>Bacillati</taxon>
        <taxon>Actinomycetota</taxon>
        <taxon>Actinomycetes</taxon>
        <taxon>Micrococcales</taxon>
        <taxon>Micrococcaceae</taxon>
        <taxon>Rothia</taxon>
    </lineage>
</organism>
<keyword evidence="1" id="KW-0472">Membrane</keyword>
<proteinExistence type="inferred from homology"/>
<evidence type="ECO:0000256" key="1">
    <source>
        <dbReference type="RuleBase" id="RU363076"/>
    </source>
</evidence>
<comment type="caution">
    <text evidence="2">The sequence shown here is derived from an EMBL/GenBank/DDBJ whole genome shotgun (WGS) entry which is preliminary data.</text>
</comment>
<keyword evidence="1" id="KW-0812">Transmembrane</keyword>
<dbReference type="PROSITE" id="PS50895">
    <property type="entry name" value="SURF1"/>
    <property type="match status" value="1"/>
</dbReference>
<accession>A0A199NUB8</accession>
<dbReference type="InterPro" id="IPR002994">
    <property type="entry name" value="Surf1/Shy1"/>
</dbReference>
<dbReference type="Pfam" id="PF02104">
    <property type="entry name" value="SURF1"/>
    <property type="match status" value="1"/>
</dbReference>
<evidence type="ECO:0000313" key="3">
    <source>
        <dbReference type="Proteomes" id="UP000053171"/>
    </source>
</evidence>
<keyword evidence="1" id="KW-1003">Cell membrane</keyword>
<protein>
    <recommendedName>
        <fullName evidence="1">SURF1-like protein</fullName>
    </recommendedName>
</protein>
<feature type="transmembrane region" description="Helical" evidence="1">
    <location>
        <begin position="233"/>
        <end position="254"/>
    </location>
</feature>
<dbReference type="RefSeq" id="WP_055684531.1">
    <property type="nucleotide sequence ID" value="NZ_JBFBMA010000001.1"/>
</dbReference>
<name>A0A199NUB8_9MICC</name>
<evidence type="ECO:0000313" key="2">
    <source>
        <dbReference type="EMBL" id="OAX52684.1"/>
    </source>
</evidence>
<sequence length="316" mass="34360">MLKLALTPRWLAGLLLALVFATGFMLLSRWQLGSASAHEVSADPAKEAVVPLASVAAPLQPVLASEADTMVRTSGHYEHGSSVLVGSRVKDGEHGYWVVSRFIPDEQPDRAQGTFSVAVARGFTTEADPARIPAEPDGELTVIGRLVANEGPVSSEGSRDPRILGSAATAELTNTWQAPLYAAPVTADAEVPAGQSLPLDGADHLTDAARLSAPDEGLVPIRAQQYTSDSLNWLNIFYAAEWVVFAGFALFLWWRMLADSHRRRQHPEEFFDPAPAAGEEGRIYYEQSTGRYFYYDAEAGQYYYFDDAAASPDPTR</sequence>
<comment type="subcellular location">
    <subcellularLocation>
        <location evidence="1">Cell membrane</location>
        <topology evidence="1">Multi-pass membrane protein</topology>
    </subcellularLocation>
</comment>
<dbReference type="Proteomes" id="UP000053171">
    <property type="component" value="Unassembled WGS sequence"/>
</dbReference>
<dbReference type="EMBL" id="LJBJ02000002">
    <property type="protein sequence ID" value="OAX52684.1"/>
    <property type="molecule type" value="Genomic_DNA"/>
</dbReference>
<comment type="similarity">
    <text evidence="1">Belongs to the SURF1 family.</text>
</comment>
<comment type="caution">
    <text evidence="1">Lacks conserved residue(s) required for the propagation of feature annotation.</text>
</comment>
<gene>
    <name evidence="2" type="ORF">AN277_0201645</name>
</gene>
<dbReference type="AlphaFoldDB" id="A0A199NUB8"/>
<keyword evidence="3" id="KW-1185">Reference proteome</keyword>
<reference evidence="2" key="1">
    <citation type="submission" date="2016-06" db="EMBL/GenBank/DDBJ databases">
        <title>Identification of putative biosynthetic pathways for the production of bioactive secondary metabolites by the marine actinomycete Kocuria kristinae RUTW2-3.</title>
        <authorList>
            <person name="Waterworth S.C."/>
            <person name="Walmsley T.A."/>
            <person name="Matongo T."/>
            <person name="Davies-Coleman M.T."/>
            <person name="Dorrington R.A."/>
        </authorList>
    </citation>
    <scope>NUCLEOTIDE SEQUENCE [LARGE SCALE GENOMIC DNA]</scope>
    <source>
        <strain evidence="2">RUTW2-3</strain>
    </source>
</reference>
<dbReference type="GO" id="GO:0005886">
    <property type="term" value="C:plasma membrane"/>
    <property type="evidence" value="ECO:0007669"/>
    <property type="project" value="UniProtKB-SubCell"/>
</dbReference>